<name>A0A7S4GJ97_9EUGL</name>
<proteinExistence type="predicted"/>
<feature type="region of interest" description="Disordered" evidence="1">
    <location>
        <begin position="529"/>
        <end position="566"/>
    </location>
</feature>
<evidence type="ECO:0000256" key="1">
    <source>
        <dbReference type="SAM" id="MobiDB-lite"/>
    </source>
</evidence>
<feature type="region of interest" description="Disordered" evidence="1">
    <location>
        <begin position="1"/>
        <end position="53"/>
    </location>
</feature>
<evidence type="ECO:0000313" key="2">
    <source>
        <dbReference type="EMBL" id="CAE0838728.1"/>
    </source>
</evidence>
<reference evidence="2" key="1">
    <citation type="submission" date="2021-01" db="EMBL/GenBank/DDBJ databases">
        <authorList>
            <person name="Corre E."/>
            <person name="Pelletier E."/>
            <person name="Niang G."/>
            <person name="Scheremetjew M."/>
            <person name="Finn R."/>
            <person name="Kale V."/>
            <person name="Holt S."/>
            <person name="Cochrane G."/>
            <person name="Meng A."/>
            <person name="Brown T."/>
            <person name="Cohen L."/>
        </authorList>
    </citation>
    <scope>NUCLEOTIDE SEQUENCE</scope>
    <source>
        <strain evidence="2">CCMP1594</strain>
    </source>
</reference>
<dbReference type="AlphaFoldDB" id="A0A7S4GJ97"/>
<gene>
    <name evidence="2" type="ORF">EGYM00163_LOCUS50100</name>
</gene>
<sequence>MSDHPSDIRYMSSGSNQSPLRPREGNNGFGVAEQSPQLQRVDGSARFSTGSDLEPQGFYDASATTAFMGLDRVCPEPVADGAQAMDRPSTAETVQSAGDIAVVQEMKEAAAHQWAQFMEFGRSRLSEPTPEDLNHLHIPDFTMGAPVKTARHDLLWALATAQQPHTPPELPSKEVFQCRVRFAPSAAAAPEADSPRGPPPYPLTAHCVFGVSREDGAADTARLHLEKAMRKFLLLSLRDLPRQEPQLVPMLRLLEGNSSSITFEDPQQSVPSSTVLLAITPAYTLSLYDDIQTRRERLIASRLVSVGRKNIEASALFDEDTLLFYLLQLLAGFKALDDAGICGAHVTAHQVLIQRHDSSGDIFWADALRIAPVGSHAVAQVASCNGRAGLASVLHEMMDGYSSKFGLEHGFWGPEAQVLLDQCSVKGTSGAPLQLLMNCICRWLWRDCADAAATGSLDNIGTTPITLKELQEIFDGASWECASGDLSAMTNVPQGLNSSDPAVVNFGATAGGHMACQRVAAADMADAREDAMPAADEPRGPLSATRSGEDWQHMRHGSTPPAGTFLKPADAELQSKVAKLFGRADAVSDTESVISD</sequence>
<protein>
    <submittedName>
        <fullName evidence="2">Uncharacterized protein</fullName>
    </submittedName>
</protein>
<dbReference type="EMBL" id="HBJA01145733">
    <property type="protein sequence ID" value="CAE0838728.1"/>
    <property type="molecule type" value="Transcribed_RNA"/>
</dbReference>
<accession>A0A7S4GJ97</accession>
<feature type="compositionally biased region" description="Basic and acidic residues" evidence="1">
    <location>
        <begin position="529"/>
        <end position="539"/>
    </location>
</feature>
<organism evidence="2">
    <name type="scientific">Eutreptiella gymnastica</name>
    <dbReference type="NCBI Taxonomy" id="73025"/>
    <lineage>
        <taxon>Eukaryota</taxon>
        <taxon>Discoba</taxon>
        <taxon>Euglenozoa</taxon>
        <taxon>Euglenida</taxon>
        <taxon>Spirocuta</taxon>
        <taxon>Euglenophyceae</taxon>
        <taxon>Eutreptiales</taxon>
        <taxon>Eutreptiaceae</taxon>
        <taxon>Eutreptiella</taxon>
    </lineage>
</organism>